<keyword evidence="3" id="KW-1185">Reference proteome</keyword>
<protein>
    <submittedName>
        <fullName evidence="2">Uncharacterized protein</fullName>
    </submittedName>
</protein>
<dbReference type="Proteomes" id="UP001168821">
    <property type="component" value="Unassembled WGS sequence"/>
</dbReference>
<feature type="transmembrane region" description="Helical" evidence="1">
    <location>
        <begin position="28"/>
        <end position="51"/>
    </location>
</feature>
<evidence type="ECO:0000256" key="1">
    <source>
        <dbReference type="SAM" id="Phobius"/>
    </source>
</evidence>
<keyword evidence="1" id="KW-0472">Membrane</keyword>
<organism evidence="2 3">
    <name type="scientific">Zophobas morio</name>
    <dbReference type="NCBI Taxonomy" id="2755281"/>
    <lineage>
        <taxon>Eukaryota</taxon>
        <taxon>Metazoa</taxon>
        <taxon>Ecdysozoa</taxon>
        <taxon>Arthropoda</taxon>
        <taxon>Hexapoda</taxon>
        <taxon>Insecta</taxon>
        <taxon>Pterygota</taxon>
        <taxon>Neoptera</taxon>
        <taxon>Endopterygota</taxon>
        <taxon>Coleoptera</taxon>
        <taxon>Polyphaga</taxon>
        <taxon>Cucujiformia</taxon>
        <taxon>Tenebrionidae</taxon>
        <taxon>Zophobas</taxon>
    </lineage>
</organism>
<dbReference type="AlphaFoldDB" id="A0AA38M502"/>
<evidence type="ECO:0000313" key="2">
    <source>
        <dbReference type="EMBL" id="KAJ3643164.1"/>
    </source>
</evidence>
<sequence>MRNDSRKTWNHRDGLGSSFSAEIRGNEWAPLILIPLLAAVMLVASVLLLIIFRQHPTLVITTVAGCLVIVTIYLTFTTVGNVSETYE</sequence>
<dbReference type="EMBL" id="JALNTZ010000008">
    <property type="protein sequence ID" value="KAJ3643164.1"/>
    <property type="molecule type" value="Genomic_DNA"/>
</dbReference>
<name>A0AA38M502_9CUCU</name>
<keyword evidence="1" id="KW-0812">Transmembrane</keyword>
<comment type="caution">
    <text evidence="2">The sequence shown here is derived from an EMBL/GenBank/DDBJ whole genome shotgun (WGS) entry which is preliminary data.</text>
</comment>
<feature type="transmembrane region" description="Helical" evidence="1">
    <location>
        <begin position="58"/>
        <end position="76"/>
    </location>
</feature>
<gene>
    <name evidence="2" type="ORF">Zmor_025890</name>
</gene>
<proteinExistence type="predicted"/>
<reference evidence="2" key="1">
    <citation type="journal article" date="2023" name="G3 (Bethesda)">
        <title>Whole genome assemblies of Zophobas morio and Tenebrio molitor.</title>
        <authorList>
            <person name="Kaur S."/>
            <person name="Stinson S.A."/>
            <person name="diCenzo G.C."/>
        </authorList>
    </citation>
    <scope>NUCLEOTIDE SEQUENCE</scope>
    <source>
        <strain evidence="2">QUZm001</strain>
    </source>
</reference>
<accession>A0AA38M502</accession>
<evidence type="ECO:0000313" key="3">
    <source>
        <dbReference type="Proteomes" id="UP001168821"/>
    </source>
</evidence>
<keyword evidence="1" id="KW-1133">Transmembrane helix</keyword>